<dbReference type="Gene3D" id="3.90.230.10">
    <property type="entry name" value="Creatinase/methionine aminopeptidase superfamily"/>
    <property type="match status" value="1"/>
</dbReference>
<feature type="domain" description="Peptidase M24" evidence="2">
    <location>
        <begin position="161"/>
        <end position="370"/>
    </location>
</feature>
<dbReference type="RefSeq" id="WP_183324737.1">
    <property type="nucleotide sequence ID" value="NZ_JACHXP010000004.1"/>
</dbReference>
<sequence length="388" mass="43685">MQQRDDMTFSMQEHERRLRELRERMEERRVDVAVITDPANLCYLTEYQTTGYSYFQALVVPMEKEPYMITRRLEETNVPARTWVEITRPYSDTGNAIETLNQSLKEFGLHRQCIGYERNSYFFPAYQQDRMRSDLLGTRLADIFGIVEEGRLVKSEEEIAVMRRAAHATEAGMAAGLEAVAVGVNENEIAAETSAAMFRAGGEYPAVMPYIASGPRAMIGHATWEGREVQRNEIVFLEVGGCFRRYHTAMMRTAYIGEPDESLRQAESVVKDALNTLTGKIRPGMTAGEIDVLAREILHDNTVGGYLITRAGYSIGIGFPPSWDEGYMLSLKAGNNTPLRENMTLHLLPWMYGIDDHHVIGLSDTLRVTADGCESLFDNTAAQLTIKA</sequence>
<reference evidence="4 5" key="1">
    <citation type="submission" date="2020-08" db="EMBL/GenBank/DDBJ databases">
        <title>Genomic Encyclopedia of Type Strains, Phase III (KMG-III): the genomes of soil and plant-associated and newly described type strains.</title>
        <authorList>
            <person name="Whitman W."/>
        </authorList>
    </citation>
    <scope>NUCLEOTIDE SEQUENCE [LARGE SCALE GENOMIC DNA]</scope>
    <source>
        <strain evidence="4 5">CECT 7282</strain>
    </source>
</reference>
<dbReference type="Proteomes" id="UP000547614">
    <property type="component" value="Unassembled WGS sequence"/>
</dbReference>
<dbReference type="Gene3D" id="3.40.350.10">
    <property type="entry name" value="Creatinase/prolidase N-terminal domain"/>
    <property type="match status" value="1"/>
</dbReference>
<evidence type="ECO:0000313" key="4">
    <source>
        <dbReference type="EMBL" id="MBB3189997.1"/>
    </source>
</evidence>
<dbReference type="InterPro" id="IPR029149">
    <property type="entry name" value="Creatin/AminoP/Spt16_N"/>
</dbReference>
<dbReference type="SUPFAM" id="SSF53092">
    <property type="entry name" value="Creatinase/prolidase N-terminal domain"/>
    <property type="match status" value="1"/>
</dbReference>
<keyword evidence="1" id="KW-0175">Coiled coil</keyword>
<dbReference type="InterPro" id="IPR000994">
    <property type="entry name" value="Pept_M24"/>
</dbReference>
<evidence type="ECO:0000259" key="3">
    <source>
        <dbReference type="Pfam" id="PF01321"/>
    </source>
</evidence>
<dbReference type="InterPro" id="IPR050659">
    <property type="entry name" value="Peptidase_M24B"/>
</dbReference>
<organism evidence="4 5">
    <name type="scientific">Halomonas cerina</name>
    <dbReference type="NCBI Taxonomy" id="447424"/>
    <lineage>
        <taxon>Bacteria</taxon>
        <taxon>Pseudomonadati</taxon>
        <taxon>Pseudomonadota</taxon>
        <taxon>Gammaproteobacteria</taxon>
        <taxon>Oceanospirillales</taxon>
        <taxon>Halomonadaceae</taxon>
        <taxon>Halomonas</taxon>
    </lineage>
</organism>
<keyword evidence="5" id="KW-1185">Reference proteome</keyword>
<feature type="coiled-coil region" evidence="1">
    <location>
        <begin position="4"/>
        <end position="31"/>
    </location>
</feature>
<dbReference type="CDD" id="cd01066">
    <property type="entry name" value="APP_MetAP"/>
    <property type="match status" value="1"/>
</dbReference>
<dbReference type="EMBL" id="JACHXP010000004">
    <property type="protein sequence ID" value="MBB3189997.1"/>
    <property type="molecule type" value="Genomic_DNA"/>
</dbReference>
<keyword evidence="4" id="KW-0224">Dipeptidase</keyword>
<proteinExistence type="predicted"/>
<dbReference type="PANTHER" id="PTHR46112:SF3">
    <property type="entry name" value="AMINOPEPTIDASE YPDF"/>
    <property type="match status" value="1"/>
</dbReference>
<dbReference type="InterPro" id="IPR036005">
    <property type="entry name" value="Creatinase/aminopeptidase-like"/>
</dbReference>
<dbReference type="InterPro" id="IPR000587">
    <property type="entry name" value="Creatinase_N"/>
</dbReference>
<keyword evidence="4" id="KW-0645">Protease</keyword>
<dbReference type="EC" id="3.4.13.9" evidence="4"/>
<dbReference type="PANTHER" id="PTHR46112">
    <property type="entry name" value="AMINOPEPTIDASE"/>
    <property type="match status" value="1"/>
</dbReference>
<evidence type="ECO:0000259" key="2">
    <source>
        <dbReference type="Pfam" id="PF00557"/>
    </source>
</evidence>
<gene>
    <name evidence="4" type="ORF">FHR94_001221</name>
</gene>
<keyword evidence="4" id="KW-0378">Hydrolase</keyword>
<evidence type="ECO:0000313" key="5">
    <source>
        <dbReference type="Proteomes" id="UP000547614"/>
    </source>
</evidence>
<feature type="domain" description="Creatinase N-terminal" evidence="3">
    <location>
        <begin position="17"/>
        <end position="153"/>
    </location>
</feature>
<dbReference type="AlphaFoldDB" id="A0A839VBA6"/>
<dbReference type="Pfam" id="PF01321">
    <property type="entry name" value="Creatinase_N"/>
    <property type="match status" value="1"/>
</dbReference>
<dbReference type="SUPFAM" id="SSF55920">
    <property type="entry name" value="Creatinase/aminopeptidase"/>
    <property type="match status" value="1"/>
</dbReference>
<dbReference type="GO" id="GO:0102009">
    <property type="term" value="F:proline dipeptidase activity"/>
    <property type="evidence" value="ECO:0007669"/>
    <property type="project" value="UniProtKB-EC"/>
</dbReference>
<accession>A0A839VBA6</accession>
<comment type="caution">
    <text evidence="4">The sequence shown here is derived from an EMBL/GenBank/DDBJ whole genome shotgun (WGS) entry which is preliminary data.</text>
</comment>
<protein>
    <submittedName>
        <fullName evidence="4">Xaa-Pro dipeptidase</fullName>
        <ecNumber evidence="4">3.4.13.9</ecNumber>
    </submittedName>
</protein>
<dbReference type="NCBIfam" id="NF038259">
    <property type="entry name" value="ectoine_DoeA_2"/>
    <property type="match status" value="1"/>
</dbReference>
<name>A0A839VBA6_9GAMM</name>
<evidence type="ECO:0000256" key="1">
    <source>
        <dbReference type="SAM" id="Coils"/>
    </source>
</evidence>
<dbReference type="Pfam" id="PF00557">
    <property type="entry name" value="Peptidase_M24"/>
    <property type="match status" value="1"/>
</dbReference>